<accession>A0A6P8T290</accession>
<evidence type="ECO:0000256" key="1">
    <source>
        <dbReference type="SAM" id="MobiDB-lite"/>
    </source>
</evidence>
<feature type="region of interest" description="Disordered" evidence="1">
    <location>
        <begin position="249"/>
        <end position="270"/>
    </location>
</feature>
<evidence type="ECO:0000313" key="3">
    <source>
        <dbReference type="RefSeq" id="XP_034051670.1"/>
    </source>
</evidence>
<keyword evidence="2" id="KW-1185">Reference proteome</keyword>
<evidence type="ECO:0000313" key="2">
    <source>
        <dbReference type="Proteomes" id="UP000515161"/>
    </source>
</evidence>
<dbReference type="KEGG" id="gacu:117532441"/>
<dbReference type="GeneID" id="117532441"/>
<reference evidence="3" key="1">
    <citation type="submission" date="2025-08" db="UniProtKB">
        <authorList>
            <consortium name="RefSeq"/>
        </authorList>
    </citation>
    <scope>IDENTIFICATION</scope>
</reference>
<dbReference type="OrthoDB" id="6103133at2759"/>
<organism evidence="2 3">
    <name type="scientific">Gymnodraco acuticeps</name>
    <name type="common">Antarctic dragonfish</name>
    <dbReference type="NCBI Taxonomy" id="8218"/>
    <lineage>
        <taxon>Eukaryota</taxon>
        <taxon>Metazoa</taxon>
        <taxon>Chordata</taxon>
        <taxon>Craniata</taxon>
        <taxon>Vertebrata</taxon>
        <taxon>Euteleostomi</taxon>
        <taxon>Actinopterygii</taxon>
        <taxon>Neopterygii</taxon>
        <taxon>Teleostei</taxon>
        <taxon>Neoteleostei</taxon>
        <taxon>Acanthomorphata</taxon>
        <taxon>Eupercaria</taxon>
        <taxon>Perciformes</taxon>
        <taxon>Notothenioidei</taxon>
        <taxon>Bathydraconidae</taxon>
        <taxon>Gymnodraco</taxon>
    </lineage>
</organism>
<proteinExistence type="predicted"/>
<gene>
    <name evidence="3" type="primary">cunh8orf74</name>
</gene>
<name>A0A6P8T290_GYMAC</name>
<dbReference type="RefSeq" id="XP_034051670.1">
    <property type="nucleotide sequence ID" value="XM_034195779.1"/>
</dbReference>
<dbReference type="PANTHER" id="PTHR28457">
    <property type="entry name" value="COILED-COIL DOMAIN-CONTAINING PROTEIN 189"/>
    <property type="match status" value="1"/>
</dbReference>
<dbReference type="PANTHER" id="PTHR28457:SF2">
    <property type="entry name" value="SIMILAR TO 4930578I06RIK PROTEIN"/>
    <property type="match status" value="1"/>
</dbReference>
<sequence>MCLVCDHTLETPTEENMRDAGVQRLSRHFSWLELSDERRLFHQEFVFDVAMFAASCGFSWTDVIRAAVIAKGIFPRLEGLDVPNLLSLLRDELSEYLPNLTPLHQLDFTQFLTHTLTARRRLFQAAMSGASNMSIAQLHLEVQVPPTPCPLAQGTDLHVWEHQRHREALTSMLRQKEEKLRSLRKGSRVTLGEVDIPQDVQLDNEGVQALVRAAVKATEGQMLESLNREASLLVDILKFKLQQAAADKQRLHPHSAAKANAGLKDSGNAL</sequence>
<dbReference type="CTD" id="103185790"/>
<dbReference type="AlphaFoldDB" id="A0A6P8T290"/>
<protein>
    <submittedName>
        <fullName evidence="3">Uncharacterized protein C8orf74 homolog isoform X1</fullName>
    </submittedName>
</protein>
<dbReference type="InterPro" id="IPR032727">
    <property type="entry name" value="CLAMP"/>
</dbReference>
<dbReference type="Proteomes" id="UP000515161">
    <property type="component" value="Unplaced"/>
</dbReference>